<accession>A0A9N9MDI4</accession>
<dbReference type="Proteomes" id="UP001152799">
    <property type="component" value="Chromosome 1"/>
</dbReference>
<organism evidence="2 3">
    <name type="scientific">Ceutorhynchus assimilis</name>
    <name type="common">cabbage seed weevil</name>
    <dbReference type="NCBI Taxonomy" id="467358"/>
    <lineage>
        <taxon>Eukaryota</taxon>
        <taxon>Metazoa</taxon>
        <taxon>Ecdysozoa</taxon>
        <taxon>Arthropoda</taxon>
        <taxon>Hexapoda</taxon>
        <taxon>Insecta</taxon>
        <taxon>Pterygota</taxon>
        <taxon>Neoptera</taxon>
        <taxon>Endopterygota</taxon>
        <taxon>Coleoptera</taxon>
        <taxon>Polyphaga</taxon>
        <taxon>Cucujiformia</taxon>
        <taxon>Curculionidae</taxon>
        <taxon>Ceutorhynchinae</taxon>
        <taxon>Ceutorhynchus</taxon>
    </lineage>
</organism>
<evidence type="ECO:0000313" key="2">
    <source>
        <dbReference type="EMBL" id="CAG9760125.1"/>
    </source>
</evidence>
<evidence type="ECO:0000256" key="1">
    <source>
        <dbReference type="SAM" id="MobiDB-lite"/>
    </source>
</evidence>
<reference evidence="2" key="1">
    <citation type="submission" date="2022-01" db="EMBL/GenBank/DDBJ databases">
        <authorList>
            <person name="King R."/>
        </authorList>
    </citation>
    <scope>NUCLEOTIDE SEQUENCE</scope>
</reference>
<feature type="compositionally biased region" description="Basic and acidic residues" evidence="1">
    <location>
        <begin position="263"/>
        <end position="279"/>
    </location>
</feature>
<dbReference type="AlphaFoldDB" id="A0A9N9MDI4"/>
<protein>
    <submittedName>
        <fullName evidence="2">Uncharacterized protein</fullName>
    </submittedName>
</protein>
<evidence type="ECO:0000313" key="3">
    <source>
        <dbReference type="Proteomes" id="UP001152799"/>
    </source>
</evidence>
<name>A0A9N9MDI4_9CUCU</name>
<sequence>MNSRPTRSSSKSEEDIENLISRVCSNFVSQLERKLDSKLEAFETKITSLCDSLKDVNLSLAKNSQVIDELAVKVDVVEQRSKRNTLRLCGFEENQEDDLKTVLKFFSDATLDSIQENEIPSPKSPSFESTNYKKSYFETTEEIDKSNVFASNTSIHQHFPEKVLTPLKNVASEDTSETNYPVLQEVNITNTFFGQRAKTSSFRNSGQSFHQEMIRINNEDNFDSDDSLKDPDFVDEWISDESEAEGMADENVEDYSAEEEEGHDNTEEQEEKNVDRQEEGANADEQENENNKTKKKMEKAY</sequence>
<keyword evidence="3" id="KW-1185">Reference proteome</keyword>
<feature type="compositionally biased region" description="Acidic residues" evidence="1">
    <location>
        <begin position="233"/>
        <end position="262"/>
    </location>
</feature>
<feature type="region of interest" description="Disordered" evidence="1">
    <location>
        <begin position="218"/>
        <end position="301"/>
    </location>
</feature>
<proteinExistence type="predicted"/>
<dbReference type="EMBL" id="OU892277">
    <property type="protein sequence ID" value="CAG9760125.1"/>
    <property type="molecule type" value="Genomic_DNA"/>
</dbReference>
<gene>
    <name evidence="2" type="ORF">CEUTPL_LOCUS861</name>
</gene>
<dbReference type="OrthoDB" id="6725610at2759"/>